<accession>A0A9W7SK90</accession>
<feature type="chain" id="PRO_5040749864" evidence="1">
    <location>
        <begin position="20"/>
        <end position="274"/>
    </location>
</feature>
<evidence type="ECO:0000256" key="1">
    <source>
        <dbReference type="SAM" id="SignalP"/>
    </source>
</evidence>
<protein>
    <submittedName>
        <fullName evidence="2">Uncharacterized protein</fullName>
    </submittedName>
</protein>
<keyword evidence="1" id="KW-0732">Signal</keyword>
<organism evidence="2 3">
    <name type="scientific">Teratosphaeria destructans</name>
    <dbReference type="NCBI Taxonomy" id="418781"/>
    <lineage>
        <taxon>Eukaryota</taxon>
        <taxon>Fungi</taxon>
        <taxon>Dikarya</taxon>
        <taxon>Ascomycota</taxon>
        <taxon>Pezizomycotina</taxon>
        <taxon>Dothideomycetes</taxon>
        <taxon>Dothideomycetidae</taxon>
        <taxon>Mycosphaerellales</taxon>
        <taxon>Teratosphaeriaceae</taxon>
        <taxon>Teratosphaeria</taxon>
    </lineage>
</organism>
<comment type="caution">
    <text evidence="2">The sequence shown here is derived from an EMBL/GenBank/DDBJ whole genome shotgun (WGS) entry which is preliminary data.</text>
</comment>
<evidence type="ECO:0000313" key="3">
    <source>
        <dbReference type="Proteomes" id="UP001138500"/>
    </source>
</evidence>
<proteinExistence type="predicted"/>
<sequence>MLTMLFSIFFALLSQTCLASFGTNWGSGPVVPYKTRPDGTMVPDPAAATNNKIIFAQASIVLPETPTGINGVKGNLPIWLGLGTYHLPYGCLIQGIINHYPSSYDPKDPCGDLGTGRWCITAFILSRNPNFWGENKIAKTGQTVTATCKMSIRRARWQRKDLHQAIQIRGSKIPKTGVSTWPLMGWLSRQSLQAKAGYANGFGFANECTTKPCGWLEAHEWFNISLILQDPDPTYDSTHGTRGWNPKGVWGGIHTKDGGTTWTSDRIHMLLTIL</sequence>
<dbReference type="Proteomes" id="UP001138500">
    <property type="component" value="Unassembled WGS sequence"/>
</dbReference>
<dbReference type="OrthoDB" id="5086500at2759"/>
<reference evidence="2 3" key="1">
    <citation type="journal article" date="2018" name="IMA Fungus">
        <title>IMA Genome-F 10: Nine draft genome sequences of Claviceps purpurea s.lat., including C. arundinis, C. humidiphila, and C. cf. spartinae, pseudomolecules for the pitch canker pathogen Fusarium circinatum, draft genome of Davidsoniella eucalypti, Grosmannia galeiformis, Quambalaria eucalypti, and Teratosphaeria destructans.</title>
        <authorList>
            <person name="Wingfield B.D."/>
            <person name="Liu M."/>
            <person name="Nguyen H.D."/>
            <person name="Lane F.A."/>
            <person name="Morgan S.W."/>
            <person name="De Vos L."/>
            <person name="Wilken P.M."/>
            <person name="Duong T.A."/>
            <person name="Aylward J."/>
            <person name="Coetzee M.P."/>
            <person name="Dadej K."/>
            <person name="De Beer Z.W."/>
            <person name="Findlay W."/>
            <person name="Havenga M."/>
            <person name="Kolarik M."/>
            <person name="Menzies J.G."/>
            <person name="Naidoo K."/>
            <person name="Pochopski O."/>
            <person name="Shoukouhi P."/>
            <person name="Santana Q.C."/>
            <person name="Seifert K.A."/>
            <person name="Soal N."/>
            <person name="Steenkamp E.T."/>
            <person name="Tatham C.T."/>
            <person name="van der Nest M.A."/>
            <person name="Wingfield M.J."/>
        </authorList>
    </citation>
    <scope>NUCLEOTIDE SEQUENCE [LARGE SCALE GENOMIC DNA]</scope>
    <source>
        <strain evidence="2">CMW44962</strain>
    </source>
</reference>
<dbReference type="AlphaFoldDB" id="A0A9W7SK90"/>
<name>A0A9W7SK90_9PEZI</name>
<keyword evidence="3" id="KW-1185">Reference proteome</keyword>
<evidence type="ECO:0000313" key="2">
    <source>
        <dbReference type="EMBL" id="KAH9817375.1"/>
    </source>
</evidence>
<feature type="signal peptide" evidence="1">
    <location>
        <begin position="1"/>
        <end position="19"/>
    </location>
</feature>
<dbReference type="EMBL" id="RIBY02002389">
    <property type="protein sequence ID" value="KAH9817375.1"/>
    <property type="molecule type" value="Genomic_DNA"/>
</dbReference>
<reference evidence="2 3" key="2">
    <citation type="journal article" date="2021" name="Curr. Genet.">
        <title>Genetic response to nitrogen starvation in the aggressive Eucalyptus foliar pathogen Teratosphaeria destructans.</title>
        <authorList>
            <person name="Havenga M."/>
            <person name="Wingfield B.D."/>
            <person name="Wingfield M.J."/>
            <person name="Dreyer L.L."/>
            <person name="Roets F."/>
            <person name="Aylward J."/>
        </authorList>
    </citation>
    <scope>NUCLEOTIDE SEQUENCE [LARGE SCALE GENOMIC DNA]</scope>
    <source>
        <strain evidence="2">CMW44962</strain>
    </source>
</reference>
<gene>
    <name evidence="2" type="ORF">Tdes44962_MAKER05499</name>
</gene>